<reference evidence="3 4" key="1">
    <citation type="submission" date="2024-01" db="EMBL/GenBank/DDBJ databases">
        <title>The genomes of 5 underutilized Papilionoideae crops provide insights into root nodulation and disease resistanc.</title>
        <authorList>
            <person name="Yuan L."/>
        </authorList>
    </citation>
    <scope>NUCLEOTIDE SEQUENCE [LARGE SCALE GENOMIC DNA]</scope>
    <source>
        <strain evidence="3">ZHUSHIDOU_FW_LH</strain>
        <tissue evidence="3">Leaf</tissue>
    </source>
</reference>
<gene>
    <name evidence="3" type="ORF">RIF29_17345</name>
</gene>
<feature type="transmembrane region" description="Helical" evidence="2">
    <location>
        <begin position="85"/>
        <end position="112"/>
    </location>
</feature>
<dbReference type="AlphaFoldDB" id="A0AAN9FH46"/>
<evidence type="ECO:0000313" key="4">
    <source>
        <dbReference type="Proteomes" id="UP001372338"/>
    </source>
</evidence>
<feature type="transmembrane region" description="Helical" evidence="2">
    <location>
        <begin position="50"/>
        <end position="73"/>
    </location>
</feature>
<comment type="caution">
    <text evidence="3">The sequence shown here is derived from an EMBL/GenBank/DDBJ whole genome shotgun (WGS) entry which is preliminary data.</text>
</comment>
<dbReference type="EMBL" id="JAYWIO010000003">
    <property type="protein sequence ID" value="KAK7276209.1"/>
    <property type="molecule type" value="Genomic_DNA"/>
</dbReference>
<protein>
    <submittedName>
        <fullName evidence="3">Uncharacterized protein</fullName>
    </submittedName>
</protein>
<evidence type="ECO:0000256" key="1">
    <source>
        <dbReference type="SAM" id="MobiDB-lite"/>
    </source>
</evidence>
<organism evidence="3 4">
    <name type="scientific">Crotalaria pallida</name>
    <name type="common">Smooth rattlebox</name>
    <name type="synonym">Crotalaria striata</name>
    <dbReference type="NCBI Taxonomy" id="3830"/>
    <lineage>
        <taxon>Eukaryota</taxon>
        <taxon>Viridiplantae</taxon>
        <taxon>Streptophyta</taxon>
        <taxon>Embryophyta</taxon>
        <taxon>Tracheophyta</taxon>
        <taxon>Spermatophyta</taxon>
        <taxon>Magnoliopsida</taxon>
        <taxon>eudicotyledons</taxon>
        <taxon>Gunneridae</taxon>
        <taxon>Pentapetalae</taxon>
        <taxon>rosids</taxon>
        <taxon>fabids</taxon>
        <taxon>Fabales</taxon>
        <taxon>Fabaceae</taxon>
        <taxon>Papilionoideae</taxon>
        <taxon>50 kb inversion clade</taxon>
        <taxon>genistoids sensu lato</taxon>
        <taxon>core genistoids</taxon>
        <taxon>Crotalarieae</taxon>
        <taxon>Crotalaria</taxon>
    </lineage>
</organism>
<evidence type="ECO:0000256" key="2">
    <source>
        <dbReference type="SAM" id="Phobius"/>
    </source>
</evidence>
<sequence length="151" mass="17190">MLNSHRPRPSMSVSTGGIPGLPRAEREREREREFCSFIETTTLPATSTSIHASVLSITAFFLFPCYFLPHLLYLSIIHNNIIKPFLYPLPSFSFSFSRTSSFPFLLLLLLLVNILDPLVTPFHFHIPLLSNYLVAITKLPFISVSHLLFLI</sequence>
<proteinExistence type="predicted"/>
<accession>A0AAN9FH46</accession>
<feature type="region of interest" description="Disordered" evidence="1">
    <location>
        <begin position="1"/>
        <end position="26"/>
    </location>
</feature>
<keyword evidence="2" id="KW-0472">Membrane</keyword>
<feature type="transmembrane region" description="Helical" evidence="2">
    <location>
        <begin position="132"/>
        <end position="150"/>
    </location>
</feature>
<evidence type="ECO:0000313" key="3">
    <source>
        <dbReference type="EMBL" id="KAK7276209.1"/>
    </source>
</evidence>
<keyword evidence="2" id="KW-1133">Transmembrane helix</keyword>
<keyword evidence="2" id="KW-0812">Transmembrane</keyword>
<dbReference type="Proteomes" id="UP001372338">
    <property type="component" value="Unassembled WGS sequence"/>
</dbReference>
<keyword evidence="4" id="KW-1185">Reference proteome</keyword>
<name>A0AAN9FH46_CROPI</name>